<dbReference type="EMBL" id="CP095005">
    <property type="protein sequence ID" value="UOO94453.1"/>
    <property type="molecule type" value="Genomic_DNA"/>
</dbReference>
<dbReference type="Proteomes" id="UP001500962">
    <property type="component" value="Unassembled WGS sequence"/>
</dbReference>
<accession>A0AAV3SDK4</accession>
<feature type="compositionally biased region" description="Basic and acidic residues" evidence="1">
    <location>
        <begin position="384"/>
        <end position="401"/>
    </location>
</feature>
<dbReference type="GeneID" id="71762341"/>
<evidence type="ECO:0000313" key="2">
    <source>
        <dbReference type="EMBL" id="GAA0450565.1"/>
    </source>
</evidence>
<gene>
    <name evidence="2" type="ORF">GCM10008985_02710</name>
    <name evidence="3" type="ORF">MUK72_10795</name>
</gene>
<reference evidence="2" key="1">
    <citation type="journal article" date="2014" name="Int. J. Syst. Evol. Microbiol.">
        <title>Complete genome sequence of Corynebacterium casei LMG S-19264T (=DSM 44701T), isolated from a smear-ripened cheese.</title>
        <authorList>
            <consortium name="US DOE Joint Genome Institute (JGI-PGF)"/>
            <person name="Walter F."/>
            <person name="Albersmeier A."/>
            <person name="Kalinowski J."/>
            <person name="Ruckert C."/>
        </authorList>
    </citation>
    <scope>NUCLEOTIDE SEQUENCE</scope>
    <source>
        <strain evidence="2">JCM 12289</strain>
    </source>
</reference>
<dbReference type="EMBL" id="BAAADN010000002">
    <property type="protein sequence ID" value="GAA0450565.1"/>
    <property type="molecule type" value="Genomic_DNA"/>
</dbReference>
<dbReference type="KEGG" id="hdo:MUK72_10795"/>
<dbReference type="InterPro" id="IPR036278">
    <property type="entry name" value="Sialidase_sf"/>
</dbReference>
<sequence>MKLGGVRDGTVYGTHGLDVGTWSADDGFLTIGSLPNPESGSEKLRFDAMNRRVPKRLLRPLTGLYTTANVWPLGDGQLLATVSRWLFRSADGGRSWTVVHELPDSSGPMGVLPTALCEHRGRVYLAEYPLGDEPARVLESDDGGRTWSPLVERTDVRHFHGLFADPYGDRLWVTTGDTDTESAIGVLSADGFDPIGSGSQRWRAVGLAFTPEAILWGVDSSYTDRSAILRLPRERIDDPDPELETLATTACPVYYAETVDRPDEHWLVVSTTSTGRIDSTAPTGVERNTCDGVARVLAASSASDYEDWYELYATERRDAVGEHVDAVPSSNGYLFLATDPGRGLLINPYNTTDDNGDIVTIPPAAFDERAFRRYTDTCADDDGRDGIDRAADTDGTARTRR</sequence>
<feature type="region of interest" description="Disordered" evidence="1">
    <location>
        <begin position="382"/>
        <end position="401"/>
    </location>
</feature>
<dbReference type="CDD" id="cd15482">
    <property type="entry name" value="Sialidase_non-viral"/>
    <property type="match status" value="1"/>
</dbReference>
<dbReference type="AlphaFoldDB" id="A0AAV3SDK4"/>
<dbReference type="Proteomes" id="UP000830542">
    <property type="component" value="Chromosome"/>
</dbReference>
<evidence type="ECO:0000256" key="1">
    <source>
        <dbReference type="SAM" id="MobiDB-lite"/>
    </source>
</evidence>
<evidence type="ECO:0000313" key="3">
    <source>
        <dbReference type="EMBL" id="UOO94453.1"/>
    </source>
</evidence>
<name>A0AAV3SDK4_HALDO</name>
<dbReference type="Gene3D" id="2.130.10.10">
    <property type="entry name" value="YVTN repeat-like/Quinoprotein amine dehydrogenase"/>
    <property type="match status" value="1"/>
</dbReference>
<dbReference type="SUPFAM" id="SSF50939">
    <property type="entry name" value="Sialidases"/>
    <property type="match status" value="1"/>
</dbReference>
<reference evidence="3" key="2">
    <citation type="submission" date="2022-04" db="EMBL/GenBank/DDBJ databases">
        <title>Sequencing and genomic assembly of Halococcus dombrowskii.</title>
        <authorList>
            <person name="Lim S.W."/>
            <person name="MacLea K.S."/>
        </authorList>
    </citation>
    <scope>NUCLEOTIDE SEQUENCE</scope>
    <source>
        <strain evidence="3">H4</strain>
    </source>
</reference>
<protein>
    <submittedName>
        <fullName evidence="3">Exo-alpha-sialidase</fullName>
    </submittedName>
</protein>
<dbReference type="InterPro" id="IPR015943">
    <property type="entry name" value="WD40/YVTN_repeat-like_dom_sf"/>
</dbReference>
<reference evidence="2" key="3">
    <citation type="submission" date="2023-12" db="EMBL/GenBank/DDBJ databases">
        <authorList>
            <person name="Sun Q."/>
            <person name="Inoue M."/>
        </authorList>
    </citation>
    <scope>NUCLEOTIDE SEQUENCE</scope>
    <source>
        <strain evidence="2">JCM 12289</strain>
    </source>
</reference>
<keyword evidence="4" id="KW-1185">Reference proteome</keyword>
<organism evidence="2 5">
    <name type="scientific">Halococcus dombrowskii</name>
    <dbReference type="NCBI Taxonomy" id="179637"/>
    <lineage>
        <taxon>Archaea</taxon>
        <taxon>Methanobacteriati</taxon>
        <taxon>Methanobacteriota</taxon>
        <taxon>Stenosarchaea group</taxon>
        <taxon>Halobacteria</taxon>
        <taxon>Halobacteriales</taxon>
        <taxon>Halococcaceae</taxon>
        <taxon>Halococcus</taxon>
    </lineage>
</organism>
<dbReference type="RefSeq" id="WP_244700258.1">
    <property type="nucleotide sequence ID" value="NZ_BAAADN010000002.1"/>
</dbReference>
<evidence type="ECO:0000313" key="4">
    <source>
        <dbReference type="Proteomes" id="UP000830542"/>
    </source>
</evidence>
<proteinExistence type="predicted"/>
<evidence type="ECO:0000313" key="5">
    <source>
        <dbReference type="Proteomes" id="UP001500962"/>
    </source>
</evidence>